<organism evidence="1 2">
    <name type="scientific">Molorchus minor</name>
    <dbReference type="NCBI Taxonomy" id="1323400"/>
    <lineage>
        <taxon>Eukaryota</taxon>
        <taxon>Metazoa</taxon>
        <taxon>Ecdysozoa</taxon>
        <taxon>Arthropoda</taxon>
        <taxon>Hexapoda</taxon>
        <taxon>Insecta</taxon>
        <taxon>Pterygota</taxon>
        <taxon>Neoptera</taxon>
        <taxon>Endopterygota</taxon>
        <taxon>Coleoptera</taxon>
        <taxon>Polyphaga</taxon>
        <taxon>Cucujiformia</taxon>
        <taxon>Chrysomeloidea</taxon>
        <taxon>Cerambycidae</taxon>
        <taxon>Lamiinae</taxon>
        <taxon>Monochamini</taxon>
        <taxon>Molorchus</taxon>
    </lineage>
</organism>
<sequence>MFFKLGIPSTKITHSVEGFGSNITTIFEKVHHRQNISKSLQAFSFNNSSLQIPQNIVLADKTFNQPGPVDMLLGASTFWQLICVVSGTLPLSNSICNLSIDTTQNLIQEQLKRFWRIEEISSHPKLSQEESECESEFVSNTTRDELGGLLSIYQLSKICISSVSHTKQQPIDFTLSRNNYLEILN</sequence>
<name>A0ABQ9JGN5_9CUCU</name>
<evidence type="ECO:0000313" key="2">
    <source>
        <dbReference type="Proteomes" id="UP001162164"/>
    </source>
</evidence>
<evidence type="ECO:0000313" key="1">
    <source>
        <dbReference type="EMBL" id="KAJ8977371.1"/>
    </source>
</evidence>
<gene>
    <name evidence="1" type="ORF">NQ317_007446</name>
</gene>
<proteinExistence type="predicted"/>
<dbReference type="EMBL" id="JAPWTJ010000557">
    <property type="protein sequence ID" value="KAJ8977371.1"/>
    <property type="molecule type" value="Genomic_DNA"/>
</dbReference>
<reference evidence="1" key="1">
    <citation type="journal article" date="2023" name="Insect Mol. Biol.">
        <title>Genome sequencing provides insights into the evolution of gene families encoding plant cell wall-degrading enzymes in longhorned beetles.</title>
        <authorList>
            <person name="Shin N.R."/>
            <person name="Okamura Y."/>
            <person name="Kirsch R."/>
            <person name="Pauchet Y."/>
        </authorList>
    </citation>
    <scope>NUCLEOTIDE SEQUENCE</scope>
    <source>
        <strain evidence="1">MMC_N1</strain>
    </source>
</reference>
<dbReference type="Proteomes" id="UP001162164">
    <property type="component" value="Unassembled WGS sequence"/>
</dbReference>
<protein>
    <submittedName>
        <fullName evidence="1">Uncharacterized protein</fullName>
    </submittedName>
</protein>
<keyword evidence="2" id="KW-1185">Reference proteome</keyword>
<comment type="caution">
    <text evidence="1">The sequence shown here is derived from an EMBL/GenBank/DDBJ whole genome shotgun (WGS) entry which is preliminary data.</text>
</comment>
<accession>A0ABQ9JGN5</accession>